<keyword evidence="3" id="KW-1185">Reference proteome</keyword>
<dbReference type="RefSeq" id="WP_243065439.1">
    <property type="nucleotide sequence ID" value="NZ_JAIVFK010000011.1"/>
</dbReference>
<proteinExistence type="predicted"/>
<keyword evidence="2" id="KW-0808">Transferase</keyword>
<dbReference type="Proteomes" id="UP001139104">
    <property type="component" value="Unassembled WGS sequence"/>
</dbReference>
<gene>
    <name evidence="2" type="ORF">K2U94_01050</name>
</gene>
<protein>
    <submittedName>
        <fullName evidence="2">Histidine kinase</fullName>
    </submittedName>
</protein>
<keyword evidence="2" id="KW-0418">Kinase</keyword>
<keyword evidence="1" id="KW-0472">Membrane</keyword>
<keyword evidence="1" id="KW-0812">Transmembrane</keyword>
<accession>A0ABS9Z158</accession>
<keyword evidence="1" id="KW-1133">Transmembrane helix</keyword>
<evidence type="ECO:0000313" key="2">
    <source>
        <dbReference type="EMBL" id="MCI4681368.1"/>
    </source>
</evidence>
<comment type="caution">
    <text evidence="2">The sequence shown here is derived from an EMBL/GenBank/DDBJ whole genome shotgun (WGS) entry which is preliminary data.</text>
</comment>
<organism evidence="2 3">
    <name type="scientific">Candidatus Rhodoblastus alkanivorans</name>
    <dbReference type="NCBI Taxonomy" id="2954117"/>
    <lineage>
        <taxon>Bacteria</taxon>
        <taxon>Pseudomonadati</taxon>
        <taxon>Pseudomonadota</taxon>
        <taxon>Alphaproteobacteria</taxon>
        <taxon>Hyphomicrobiales</taxon>
        <taxon>Rhodoblastaceae</taxon>
        <taxon>Rhodoblastus</taxon>
    </lineage>
</organism>
<evidence type="ECO:0000313" key="3">
    <source>
        <dbReference type="Proteomes" id="UP001139104"/>
    </source>
</evidence>
<dbReference type="GO" id="GO:0016301">
    <property type="term" value="F:kinase activity"/>
    <property type="evidence" value="ECO:0007669"/>
    <property type="project" value="UniProtKB-KW"/>
</dbReference>
<evidence type="ECO:0000256" key="1">
    <source>
        <dbReference type="SAM" id="Phobius"/>
    </source>
</evidence>
<dbReference type="EMBL" id="JAIVFP010000001">
    <property type="protein sequence ID" value="MCI4681368.1"/>
    <property type="molecule type" value="Genomic_DNA"/>
</dbReference>
<feature type="transmembrane region" description="Helical" evidence="1">
    <location>
        <begin position="7"/>
        <end position="29"/>
    </location>
</feature>
<reference evidence="2" key="1">
    <citation type="journal article" date="2022" name="ISME J.">
        <title>Identification of active gaseous-alkane degraders at natural gas seeps.</title>
        <authorList>
            <person name="Farhan Ul Haque M."/>
            <person name="Hernandez M."/>
            <person name="Crombie A.T."/>
            <person name="Murrell J.C."/>
        </authorList>
    </citation>
    <scope>NUCLEOTIDE SEQUENCE</scope>
    <source>
        <strain evidence="2">PC2</strain>
    </source>
</reference>
<name>A0ABS9Z158_9HYPH</name>
<sequence>MPSLFRFLLVIGLLAGVAFVGMAALVAFVEPQPREMSQPIPPSVLNK</sequence>